<comment type="caution">
    <text evidence="2">The sequence shown here is derived from an EMBL/GenBank/DDBJ whole genome shotgun (WGS) entry which is preliminary data.</text>
</comment>
<evidence type="ECO:0000256" key="1">
    <source>
        <dbReference type="SAM" id="Phobius"/>
    </source>
</evidence>
<keyword evidence="1" id="KW-0472">Membrane</keyword>
<proteinExistence type="predicted"/>
<dbReference type="AlphaFoldDB" id="X1RG09"/>
<reference evidence="2" key="1">
    <citation type="journal article" date="2014" name="Front. Microbiol.">
        <title>High frequency of phylogenetically diverse reductive dehalogenase-homologous genes in deep subseafloor sedimentary metagenomes.</title>
        <authorList>
            <person name="Kawai M."/>
            <person name="Futagami T."/>
            <person name="Toyoda A."/>
            <person name="Takaki Y."/>
            <person name="Nishi S."/>
            <person name="Hori S."/>
            <person name="Arai W."/>
            <person name="Tsubouchi T."/>
            <person name="Morono Y."/>
            <person name="Uchiyama I."/>
            <person name="Ito T."/>
            <person name="Fujiyama A."/>
            <person name="Inagaki F."/>
            <person name="Takami H."/>
        </authorList>
    </citation>
    <scope>NUCLEOTIDE SEQUENCE</scope>
    <source>
        <strain evidence="2">Expedition CK06-06</strain>
    </source>
</reference>
<keyword evidence="1" id="KW-1133">Transmembrane helix</keyword>
<keyword evidence="1" id="KW-0812">Transmembrane</keyword>
<name>X1RG09_9ZZZZ</name>
<dbReference type="EMBL" id="BARW01010706">
    <property type="protein sequence ID" value="GAI79548.1"/>
    <property type="molecule type" value="Genomic_DNA"/>
</dbReference>
<feature type="non-terminal residue" evidence="2">
    <location>
        <position position="1"/>
    </location>
</feature>
<organism evidence="2">
    <name type="scientific">marine sediment metagenome</name>
    <dbReference type="NCBI Taxonomy" id="412755"/>
    <lineage>
        <taxon>unclassified sequences</taxon>
        <taxon>metagenomes</taxon>
        <taxon>ecological metagenomes</taxon>
    </lineage>
</organism>
<sequence>NIEIDSPTLFVTNVILFSVGHGLIMWFFGLNKYEKNLIISLLLVPLKKKRRIKHDSLL</sequence>
<feature type="transmembrane region" description="Helical" evidence="1">
    <location>
        <begin position="6"/>
        <end position="28"/>
    </location>
</feature>
<protein>
    <submittedName>
        <fullName evidence="2">Uncharacterized protein</fullName>
    </submittedName>
</protein>
<gene>
    <name evidence="2" type="ORF">S12H4_20962</name>
</gene>
<evidence type="ECO:0000313" key="2">
    <source>
        <dbReference type="EMBL" id="GAI79548.1"/>
    </source>
</evidence>
<accession>X1RG09</accession>